<keyword evidence="5 6" id="KW-0862">Zinc</keyword>
<dbReference type="InterPro" id="IPR016193">
    <property type="entry name" value="Cytidine_deaminase-like"/>
</dbReference>
<feature type="binding site" evidence="6 8">
    <location>
        <begin position="89"/>
        <end position="91"/>
    </location>
    <ligand>
        <name>substrate</name>
    </ligand>
</feature>
<feature type="binding site" evidence="6 9">
    <location>
        <position position="102"/>
    </location>
    <ligand>
        <name>Zn(2+)</name>
        <dbReference type="ChEBI" id="CHEBI:29105"/>
        <note>catalytic</note>
    </ligand>
</feature>
<dbReference type="GO" id="GO:0008270">
    <property type="term" value="F:zinc ion binding"/>
    <property type="evidence" value="ECO:0007669"/>
    <property type="project" value="UniProtKB-UniRule"/>
</dbReference>
<evidence type="ECO:0000256" key="3">
    <source>
        <dbReference type="ARBA" id="ARBA00022723"/>
    </source>
</evidence>
<dbReference type="InterPro" id="IPR016192">
    <property type="entry name" value="APOBEC/CMP_deaminase_Zn-bd"/>
</dbReference>
<dbReference type="GO" id="GO:0072527">
    <property type="term" value="P:pyrimidine-containing compound metabolic process"/>
    <property type="evidence" value="ECO:0007669"/>
    <property type="project" value="UniProtKB-ARBA"/>
</dbReference>
<proteinExistence type="inferred from homology"/>
<dbReference type="NCBIfam" id="NF006537">
    <property type="entry name" value="PRK09027.1"/>
    <property type="match status" value="1"/>
</dbReference>
<accession>A0AAV5NKP6</accession>
<keyword evidence="4 6" id="KW-0378">Hydrolase</keyword>
<dbReference type="NCBIfam" id="TIGR01355">
    <property type="entry name" value="cyt_deam_dimer"/>
    <property type="match status" value="1"/>
</dbReference>
<evidence type="ECO:0000256" key="7">
    <source>
        <dbReference type="PIRSR" id="PIRSR006334-1"/>
    </source>
</evidence>
<evidence type="ECO:0000313" key="12">
    <source>
        <dbReference type="Proteomes" id="UP001156690"/>
    </source>
</evidence>
<reference evidence="12" key="1">
    <citation type="journal article" date="2019" name="Int. J. Syst. Evol. Microbiol.">
        <title>The Global Catalogue of Microorganisms (GCM) 10K type strain sequencing project: providing services to taxonomists for standard genome sequencing and annotation.</title>
        <authorList>
            <consortium name="The Broad Institute Genomics Platform"/>
            <consortium name="The Broad Institute Genome Sequencing Center for Infectious Disease"/>
            <person name="Wu L."/>
            <person name="Ma J."/>
        </authorList>
    </citation>
    <scope>NUCLEOTIDE SEQUENCE [LARGE SCALE GENOMIC DNA]</scope>
    <source>
        <strain evidence="12">NBRC 15640</strain>
    </source>
</reference>
<dbReference type="RefSeq" id="WP_126609467.1">
    <property type="nucleotide sequence ID" value="NZ_AP025144.1"/>
</dbReference>
<evidence type="ECO:0000256" key="8">
    <source>
        <dbReference type="PIRSR" id="PIRSR006334-2"/>
    </source>
</evidence>
<protein>
    <recommendedName>
        <fullName evidence="6">Cytidine deaminase</fullName>
        <ecNumber evidence="6">3.5.4.5</ecNumber>
    </recommendedName>
    <alternativeName>
        <fullName evidence="6">Cytidine aminohydrolase</fullName>
        <shortName evidence="6">CDA</shortName>
    </alternativeName>
</protein>
<feature type="domain" description="CMP/dCMP-type deaminase" evidence="10">
    <location>
        <begin position="187"/>
        <end position="295"/>
    </location>
</feature>
<dbReference type="HAMAP" id="MF_01558">
    <property type="entry name" value="Cyt_deam"/>
    <property type="match status" value="1"/>
</dbReference>
<dbReference type="GO" id="GO:0004126">
    <property type="term" value="F:cytidine deaminase activity"/>
    <property type="evidence" value="ECO:0007669"/>
    <property type="project" value="UniProtKB-UniRule"/>
</dbReference>
<organism evidence="11 12">
    <name type="scientific">Vibrio penaeicida</name>
    <dbReference type="NCBI Taxonomy" id="104609"/>
    <lineage>
        <taxon>Bacteria</taxon>
        <taxon>Pseudomonadati</taxon>
        <taxon>Pseudomonadota</taxon>
        <taxon>Gammaproteobacteria</taxon>
        <taxon>Vibrionales</taxon>
        <taxon>Vibrionaceae</taxon>
        <taxon>Vibrio</taxon>
    </lineage>
</organism>
<comment type="subunit">
    <text evidence="2 6">Homodimer.</text>
</comment>
<dbReference type="CDD" id="cd01283">
    <property type="entry name" value="cytidine_deaminase"/>
    <property type="match status" value="2"/>
</dbReference>
<comment type="caution">
    <text evidence="11">The sequence shown here is derived from an EMBL/GenBank/DDBJ whole genome shotgun (WGS) entry which is preliminary data.</text>
</comment>
<dbReference type="InterPro" id="IPR050202">
    <property type="entry name" value="Cyt/Deoxycyt_deaminase"/>
</dbReference>
<name>A0AAV5NKP6_9VIBR</name>
<sequence length="295" mass="32023">MNARILKAIKELPTPLAAAMEAIVSNPDFNATISPQDFDELLTVSGLSDEELRVALLPVAATYSHAPISNFYVGAIARGVSGRLYFGANIEFLDVQLGQTIHAEQCAISRAWMMQERGIKDVTVNFSPCGHCRQFMNELNTASELSVQLPNRKAKTLHDYLPEAFGPQDIGIESALMTEVDHGKTLDSDNDLVISALAALNISHAPYSHNLSGVALRTKSGFVFTGAYAENAAFNPSLPPLQVAIIQMMMLDISLDQLEEAVLIEIRDATSSHLANTQATLEAINPDIPLEYISL</sequence>
<evidence type="ECO:0000256" key="2">
    <source>
        <dbReference type="ARBA" id="ARBA00011738"/>
    </source>
</evidence>
<dbReference type="GO" id="GO:0005829">
    <property type="term" value="C:cytosol"/>
    <property type="evidence" value="ECO:0007669"/>
    <property type="project" value="TreeGrafter"/>
</dbReference>
<evidence type="ECO:0000256" key="4">
    <source>
        <dbReference type="ARBA" id="ARBA00022801"/>
    </source>
</evidence>
<dbReference type="SUPFAM" id="SSF53927">
    <property type="entry name" value="Cytidine deaminase-like"/>
    <property type="match status" value="2"/>
</dbReference>
<dbReference type="PROSITE" id="PS51747">
    <property type="entry name" value="CYT_DCMP_DEAMINASES_2"/>
    <property type="match status" value="2"/>
</dbReference>
<evidence type="ECO:0000256" key="6">
    <source>
        <dbReference type="HAMAP-Rule" id="MF_01558"/>
    </source>
</evidence>
<feature type="binding site" evidence="6 9">
    <location>
        <position position="132"/>
    </location>
    <ligand>
        <name>Zn(2+)</name>
        <dbReference type="ChEBI" id="CHEBI:29105"/>
        <note>catalytic</note>
    </ligand>
</feature>
<dbReference type="InterPro" id="IPR006263">
    <property type="entry name" value="Cyt_deam_dimer"/>
</dbReference>
<dbReference type="Pfam" id="PF08211">
    <property type="entry name" value="dCMP_cyt_deam_2"/>
    <property type="match status" value="1"/>
</dbReference>
<dbReference type="PIRSF" id="PIRSF006334">
    <property type="entry name" value="Cdd_plus_pseudo"/>
    <property type="match status" value="1"/>
</dbReference>
<feature type="domain" description="CMP/dCMP-type deaminase" evidence="10">
    <location>
        <begin position="48"/>
        <end position="168"/>
    </location>
</feature>
<dbReference type="InterPro" id="IPR013171">
    <property type="entry name" value="Cyd/dCyd_deaminase_Zn-bd"/>
</dbReference>
<dbReference type="AlphaFoldDB" id="A0AAV5NKP6"/>
<evidence type="ECO:0000313" key="11">
    <source>
        <dbReference type="EMBL" id="GLQ70814.1"/>
    </source>
</evidence>
<comment type="similarity">
    <text evidence="1 6">Belongs to the cytidine and deoxycytidylate deaminase family.</text>
</comment>
<dbReference type="Proteomes" id="UP001156690">
    <property type="component" value="Unassembled WGS sequence"/>
</dbReference>
<comment type="cofactor">
    <cofactor evidence="6 9">
        <name>Zn(2+)</name>
        <dbReference type="ChEBI" id="CHEBI:29105"/>
    </cofactor>
    <text evidence="6 9">Binds 1 zinc ion.</text>
</comment>
<dbReference type="InterPro" id="IPR002125">
    <property type="entry name" value="CMP_dCMP_dom"/>
</dbReference>
<keyword evidence="3 6" id="KW-0479">Metal-binding</keyword>
<comment type="catalytic activity">
    <reaction evidence="6">
        <text>cytidine + H2O + H(+) = uridine + NH4(+)</text>
        <dbReference type="Rhea" id="RHEA:16069"/>
        <dbReference type="ChEBI" id="CHEBI:15377"/>
        <dbReference type="ChEBI" id="CHEBI:15378"/>
        <dbReference type="ChEBI" id="CHEBI:16704"/>
        <dbReference type="ChEBI" id="CHEBI:17562"/>
        <dbReference type="ChEBI" id="CHEBI:28938"/>
        <dbReference type="EC" id="3.5.4.5"/>
    </reaction>
</comment>
<feature type="active site" description="Proton donor" evidence="6 7">
    <location>
        <position position="104"/>
    </location>
</feature>
<comment type="catalytic activity">
    <reaction evidence="6">
        <text>2'-deoxycytidine + H2O + H(+) = 2'-deoxyuridine + NH4(+)</text>
        <dbReference type="Rhea" id="RHEA:13433"/>
        <dbReference type="ChEBI" id="CHEBI:15377"/>
        <dbReference type="ChEBI" id="CHEBI:15378"/>
        <dbReference type="ChEBI" id="CHEBI:15698"/>
        <dbReference type="ChEBI" id="CHEBI:16450"/>
        <dbReference type="ChEBI" id="CHEBI:28938"/>
        <dbReference type="EC" id="3.5.4.5"/>
    </reaction>
</comment>
<evidence type="ECO:0000259" key="10">
    <source>
        <dbReference type="PROSITE" id="PS51747"/>
    </source>
</evidence>
<dbReference type="GO" id="GO:0042802">
    <property type="term" value="F:identical protein binding"/>
    <property type="evidence" value="ECO:0007669"/>
    <property type="project" value="UniProtKB-ARBA"/>
</dbReference>
<dbReference type="Gene3D" id="3.40.140.10">
    <property type="entry name" value="Cytidine Deaminase, domain 2"/>
    <property type="match status" value="2"/>
</dbReference>
<dbReference type="PANTHER" id="PTHR11644:SF2">
    <property type="entry name" value="CYTIDINE DEAMINASE"/>
    <property type="match status" value="1"/>
</dbReference>
<dbReference type="EMBL" id="BSNX01000001">
    <property type="protein sequence ID" value="GLQ70814.1"/>
    <property type="molecule type" value="Genomic_DNA"/>
</dbReference>
<evidence type="ECO:0000256" key="1">
    <source>
        <dbReference type="ARBA" id="ARBA00006576"/>
    </source>
</evidence>
<evidence type="ECO:0000256" key="9">
    <source>
        <dbReference type="PIRSR" id="PIRSR006334-3"/>
    </source>
</evidence>
<dbReference type="FunFam" id="3.40.140.10:FF:000007">
    <property type="entry name" value="Cytidine deaminase"/>
    <property type="match status" value="1"/>
</dbReference>
<dbReference type="Pfam" id="PF00383">
    <property type="entry name" value="dCMP_cyt_deam_1"/>
    <property type="match status" value="1"/>
</dbReference>
<gene>
    <name evidence="6 11" type="primary">cdd</name>
    <name evidence="11" type="ORF">GCM10007932_01740</name>
</gene>
<dbReference type="PANTHER" id="PTHR11644">
    <property type="entry name" value="CYTIDINE DEAMINASE"/>
    <property type="match status" value="1"/>
</dbReference>
<feature type="binding site" evidence="6 9">
    <location>
        <position position="129"/>
    </location>
    <ligand>
        <name>Zn(2+)</name>
        <dbReference type="ChEBI" id="CHEBI:29105"/>
        <note>catalytic</note>
    </ligand>
</feature>
<dbReference type="InterPro" id="IPR020797">
    <property type="entry name" value="Cytidine_deaminase_bacteria"/>
</dbReference>
<evidence type="ECO:0000256" key="5">
    <source>
        <dbReference type="ARBA" id="ARBA00022833"/>
    </source>
</evidence>
<comment type="function">
    <text evidence="6">This enzyme scavenges exogenous and endogenous cytidine and 2'-deoxycytidine for UMP synthesis.</text>
</comment>
<dbReference type="GO" id="GO:0055086">
    <property type="term" value="P:nucleobase-containing small molecule metabolic process"/>
    <property type="evidence" value="ECO:0007669"/>
    <property type="project" value="UniProtKB-ARBA"/>
</dbReference>
<keyword evidence="12" id="KW-1185">Reference proteome</keyword>
<dbReference type="PROSITE" id="PS00903">
    <property type="entry name" value="CYT_DCMP_DEAMINASES_1"/>
    <property type="match status" value="1"/>
</dbReference>
<dbReference type="EC" id="3.5.4.5" evidence="6"/>